<evidence type="ECO:0000256" key="1">
    <source>
        <dbReference type="ARBA" id="ARBA00004365"/>
    </source>
</evidence>
<dbReference type="GO" id="GO:0005198">
    <property type="term" value="F:structural molecule activity"/>
    <property type="evidence" value="ECO:0007669"/>
    <property type="project" value="InterPro"/>
</dbReference>
<comment type="subcellular location">
    <subcellularLocation>
        <location evidence="1">Bacterial flagellum</location>
    </subcellularLocation>
    <subcellularLocation>
        <location evidence="2">Secreted</location>
    </subcellularLocation>
</comment>
<dbReference type="PANTHER" id="PTHR30033">
    <property type="entry name" value="FLAGELLAR HOOK-ASSOCIATED PROTEIN 1"/>
    <property type="match status" value="1"/>
</dbReference>
<gene>
    <name evidence="11" type="primary">flgK</name>
    <name evidence="11" type="ORF">D3F03_15005</name>
</gene>
<feature type="domain" description="Flagellar hook-associated protein FlgK helical" evidence="10">
    <location>
        <begin position="92"/>
        <end position="329"/>
    </location>
</feature>
<dbReference type="Pfam" id="PF00460">
    <property type="entry name" value="Flg_bb_rod"/>
    <property type="match status" value="1"/>
</dbReference>
<keyword evidence="11" id="KW-0969">Cilium</keyword>
<evidence type="ECO:0000259" key="8">
    <source>
        <dbReference type="Pfam" id="PF00460"/>
    </source>
</evidence>
<dbReference type="EMBL" id="QXJC01000008">
    <property type="protein sequence ID" value="RID97288.1"/>
    <property type="molecule type" value="Genomic_DNA"/>
</dbReference>
<feature type="domain" description="Flagellar basal-body/hook protein C-terminal" evidence="9">
    <location>
        <begin position="631"/>
        <end position="668"/>
    </location>
</feature>
<dbReference type="GO" id="GO:0009424">
    <property type="term" value="C:bacterial-type flagellum hook"/>
    <property type="evidence" value="ECO:0007669"/>
    <property type="project" value="InterPro"/>
</dbReference>
<accession>A0A398C8U9</accession>
<dbReference type="OrthoDB" id="9802553at2"/>
<feature type="region of interest" description="Disordered" evidence="7">
    <location>
        <begin position="375"/>
        <end position="416"/>
    </location>
</feature>
<proteinExistence type="inferred from homology"/>
<evidence type="ECO:0000259" key="9">
    <source>
        <dbReference type="Pfam" id="PF06429"/>
    </source>
</evidence>
<dbReference type="AlphaFoldDB" id="A0A398C8U9"/>
<evidence type="ECO:0000256" key="2">
    <source>
        <dbReference type="ARBA" id="ARBA00004613"/>
    </source>
</evidence>
<comment type="similarity">
    <text evidence="3">Belongs to the flagella basal body rod proteins family.</text>
</comment>
<dbReference type="SUPFAM" id="SSF64518">
    <property type="entry name" value="Phase 1 flagellin"/>
    <property type="match status" value="2"/>
</dbReference>
<protein>
    <recommendedName>
        <fullName evidence="4">Flagellar hook-associated protein 1</fullName>
    </recommendedName>
</protein>
<name>A0A398C8U9_9BURK</name>
<dbReference type="GO" id="GO:0005576">
    <property type="term" value="C:extracellular region"/>
    <property type="evidence" value="ECO:0007669"/>
    <property type="project" value="UniProtKB-SubCell"/>
</dbReference>
<dbReference type="PANTHER" id="PTHR30033:SF1">
    <property type="entry name" value="FLAGELLAR HOOK-ASSOCIATED PROTEIN 1"/>
    <property type="match status" value="1"/>
</dbReference>
<feature type="domain" description="Flagellar basal body rod protein N-terminal" evidence="8">
    <location>
        <begin position="4"/>
        <end position="33"/>
    </location>
</feature>
<evidence type="ECO:0000256" key="7">
    <source>
        <dbReference type="SAM" id="MobiDB-lite"/>
    </source>
</evidence>
<dbReference type="PRINTS" id="PR01005">
    <property type="entry name" value="FLGHOOKAP1"/>
</dbReference>
<evidence type="ECO:0000313" key="11">
    <source>
        <dbReference type="EMBL" id="RID97288.1"/>
    </source>
</evidence>
<dbReference type="RefSeq" id="WP_119110241.1">
    <property type="nucleotide sequence ID" value="NZ_QXJC01000008.1"/>
</dbReference>
<keyword evidence="11" id="KW-0966">Cell projection</keyword>
<keyword evidence="11" id="KW-0282">Flagellum</keyword>
<dbReference type="NCBIfam" id="TIGR02492">
    <property type="entry name" value="flgK_ends"/>
    <property type="match status" value="1"/>
</dbReference>
<dbReference type="InterPro" id="IPR019776">
    <property type="entry name" value="Flagellar_basal_body_rod_CS"/>
</dbReference>
<dbReference type="PROSITE" id="PS00588">
    <property type="entry name" value="FLAGELLA_BB_ROD"/>
    <property type="match status" value="1"/>
</dbReference>
<dbReference type="GO" id="GO:0044780">
    <property type="term" value="P:bacterial-type flagellum assembly"/>
    <property type="evidence" value="ECO:0007669"/>
    <property type="project" value="InterPro"/>
</dbReference>
<keyword evidence="5" id="KW-0964">Secreted</keyword>
<sequence length="673" mass="68617">MSLLNVGSRALLANQVALQTTGNNIANVNTPGYSRQSVVVQTMPGQFTGGGYIGKGVDVQTILRNQSDLLTRQATAAAAVDAGNSARSQSLLQLQDVFSGGTSGLGTAINSMMNALSDVVSSPTDMTARNVALTSMDETGKRMVAASAQLDDIASSVNEQLKGDVNTINQLAQNIASVNDQIARAKGNGQPPNDLLDQRDQLVRNLNKYIQTTQVTADDGTLSVFVAGSQPLVLGNKAGSVSIGDPKDFGAASGQKSLLFQQPGASSMQELSGTALGGGEVAGLLSFQNSDLQEGYQLLNRMATAISLSLNAQNELGLTLDGSMGKALFADVAPAQPTAASTNTSAASMGVTFSDPTKLSANSYLVSFSSATTGTITTQPGGQPENFGGPGQPTLAGYFSSHGLQSTLSGPPNAGDQFLVDPMKGAAAKMQAQQLSPTQLAAASPVNAQMGAANAGTLQLASLNATGQPATTGFVPPPSPVLPATTGGGVTLTFASGPPATFTVAGNATPLMDVSATPPVPLAGPPYTYTAGQAITIDGWAITLAGAPKAGDTVTVGNALDPQYGDGYQRNTGNATALMNLRDAKMFDGATLSDGFASAMAQVGTRTQSAQYAQELSSSLAANLEGDRTAVSGVNLDEEAARLIQYQQAYQASAKMIQVAQNIFDTLITSMGH</sequence>
<dbReference type="InterPro" id="IPR053927">
    <property type="entry name" value="FlgK_helical"/>
</dbReference>
<keyword evidence="12" id="KW-1185">Reference proteome</keyword>
<dbReference type="Pfam" id="PF22638">
    <property type="entry name" value="FlgK_D1"/>
    <property type="match status" value="1"/>
</dbReference>
<dbReference type="Proteomes" id="UP000266302">
    <property type="component" value="Unassembled WGS sequence"/>
</dbReference>
<dbReference type="InterPro" id="IPR002371">
    <property type="entry name" value="FlgK"/>
</dbReference>
<keyword evidence="6" id="KW-0975">Bacterial flagellum</keyword>
<evidence type="ECO:0000256" key="5">
    <source>
        <dbReference type="ARBA" id="ARBA00022525"/>
    </source>
</evidence>
<evidence type="ECO:0000256" key="6">
    <source>
        <dbReference type="ARBA" id="ARBA00023143"/>
    </source>
</evidence>
<feature type="compositionally biased region" description="Low complexity" evidence="7">
    <location>
        <begin position="375"/>
        <end position="384"/>
    </location>
</feature>
<reference evidence="11 12" key="1">
    <citation type="submission" date="2018-09" db="EMBL/GenBank/DDBJ databases">
        <title>Draft genome of Simplicispira sp. NY-02.</title>
        <authorList>
            <person name="Im W.T."/>
        </authorList>
    </citation>
    <scope>NUCLEOTIDE SEQUENCE [LARGE SCALE GENOMIC DNA]</scope>
    <source>
        <strain evidence="11 12">NY-02</strain>
    </source>
</reference>
<evidence type="ECO:0000256" key="4">
    <source>
        <dbReference type="ARBA" id="ARBA00016244"/>
    </source>
</evidence>
<dbReference type="InterPro" id="IPR010930">
    <property type="entry name" value="Flg_bb/hook_C_dom"/>
</dbReference>
<evidence type="ECO:0000259" key="10">
    <source>
        <dbReference type="Pfam" id="PF22638"/>
    </source>
</evidence>
<evidence type="ECO:0000256" key="3">
    <source>
        <dbReference type="ARBA" id="ARBA00009677"/>
    </source>
</evidence>
<organism evidence="11 12">
    <name type="scientific">Simplicispira hankyongi</name>
    <dbReference type="NCBI Taxonomy" id="2315688"/>
    <lineage>
        <taxon>Bacteria</taxon>
        <taxon>Pseudomonadati</taxon>
        <taxon>Pseudomonadota</taxon>
        <taxon>Betaproteobacteria</taxon>
        <taxon>Burkholderiales</taxon>
        <taxon>Comamonadaceae</taxon>
        <taxon>Simplicispira</taxon>
    </lineage>
</organism>
<evidence type="ECO:0000313" key="12">
    <source>
        <dbReference type="Proteomes" id="UP000266302"/>
    </source>
</evidence>
<dbReference type="Pfam" id="PF06429">
    <property type="entry name" value="Flg_bbr_C"/>
    <property type="match status" value="1"/>
</dbReference>
<comment type="caution">
    <text evidence="11">The sequence shown here is derived from an EMBL/GenBank/DDBJ whole genome shotgun (WGS) entry which is preliminary data.</text>
</comment>
<dbReference type="InterPro" id="IPR001444">
    <property type="entry name" value="Flag_bb_rod_N"/>
</dbReference>